<comment type="caution">
    <text evidence="9">The sequence shown here is derived from an EMBL/GenBank/DDBJ whole genome shotgun (WGS) entry which is preliminary data.</text>
</comment>
<evidence type="ECO:0000256" key="6">
    <source>
        <dbReference type="SAM" id="Phobius"/>
    </source>
</evidence>
<evidence type="ECO:0000313" key="9">
    <source>
        <dbReference type="EMBL" id="HIV23848.1"/>
    </source>
</evidence>
<feature type="signal peptide" evidence="7">
    <location>
        <begin position="1"/>
        <end position="27"/>
    </location>
</feature>
<feature type="chain" id="PRO_5038437506" evidence="7">
    <location>
        <begin position="28"/>
        <end position="249"/>
    </location>
</feature>
<gene>
    <name evidence="9" type="ORF">IAC80_07885</name>
</gene>
<dbReference type="Proteomes" id="UP000886889">
    <property type="component" value="Unassembled WGS sequence"/>
</dbReference>
<keyword evidence="3 7" id="KW-0732">Signal</keyword>
<name>A0A9D1T9C8_9FIRM</name>
<dbReference type="PROSITE" id="PS50847">
    <property type="entry name" value="GRAM_POS_ANCHORING"/>
    <property type="match status" value="1"/>
</dbReference>
<evidence type="ECO:0000313" key="10">
    <source>
        <dbReference type="Proteomes" id="UP000886889"/>
    </source>
</evidence>
<evidence type="ECO:0000256" key="1">
    <source>
        <dbReference type="ARBA" id="ARBA00022512"/>
    </source>
</evidence>
<feature type="transmembrane region" description="Helical" evidence="6">
    <location>
        <begin position="223"/>
        <end position="244"/>
    </location>
</feature>
<evidence type="ECO:0000256" key="7">
    <source>
        <dbReference type="SAM" id="SignalP"/>
    </source>
</evidence>
<proteinExistence type="predicted"/>
<evidence type="ECO:0000256" key="2">
    <source>
        <dbReference type="ARBA" id="ARBA00022525"/>
    </source>
</evidence>
<accession>A0A9D1T9C8</accession>
<evidence type="ECO:0000256" key="3">
    <source>
        <dbReference type="ARBA" id="ARBA00022729"/>
    </source>
</evidence>
<keyword evidence="1" id="KW-0134">Cell wall</keyword>
<evidence type="ECO:0000256" key="5">
    <source>
        <dbReference type="SAM" id="MobiDB-lite"/>
    </source>
</evidence>
<keyword evidence="2" id="KW-0964">Secreted</keyword>
<keyword evidence="6" id="KW-1133">Transmembrane helix</keyword>
<sequence length="249" mass="26318">MKKKRKITGLAVLFLFLLRIFPMTVFAAEEGTSSSSRLTLTVSVAGYAADVDGGQAQTALPDGTEITVQGGDQIEGLLFMVEPLEGELYDWIVRCLEGSGTNIRAYDIYFLDKEGNRYEVTEPLTLSFSLNGAYENPAAYYVSESGETQKMEATVSGDQISFVTDHNSYYALAEQTEAEEPDETEGEDETGGAGETSGSGSGTSGSGGTSGQGSPKTGDDAPVGLWMGAMAGSALLAACCLVIYRKKKA</sequence>
<evidence type="ECO:0000259" key="8">
    <source>
        <dbReference type="PROSITE" id="PS50847"/>
    </source>
</evidence>
<feature type="compositionally biased region" description="Gly residues" evidence="5">
    <location>
        <begin position="191"/>
        <end position="211"/>
    </location>
</feature>
<evidence type="ECO:0000256" key="4">
    <source>
        <dbReference type="ARBA" id="ARBA00023088"/>
    </source>
</evidence>
<dbReference type="AlphaFoldDB" id="A0A9D1T9C8"/>
<protein>
    <submittedName>
        <fullName evidence="9">LPXTG cell wall anchor domain-containing protein</fullName>
    </submittedName>
</protein>
<dbReference type="InterPro" id="IPR019931">
    <property type="entry name" value="LPXTG_anchor"/>
</dbReference>
<dbReference type="EMBL" id="DVOS01000064">
    <property type="protein sequence ID" value="HIV23848.1"/>
    <property type="molecule type" value="Genomic_DNA"/>
</dbReference>
<reference evidence="9" key="1">
    <citation type="submission" date="2020-10" db="EMBL/GenBank/DDBJ databases">
        <authorList>
            <person name="Gilroy R."/>
        </authorList>
    </citation>
    <scope>NUCLEOTIDE SEQUENCE</scope>
    <source>
        <strain evidence="9">ChiBcec6-7307</strain>
    </source>
</reference>
<reference evidence="9" key="2">
    <citation type="journal article" date="2021" name="PeerJ">
        <title>Extensive microbial diversity within the chicken gut microbiome revealed by metagenomics and culture.</title>
        <authorList>
            <person name="Gilroy R."/>
            <person name="Ravi A."/>
            <person name="Getino M."/>
            <person name="Pursley I."/>
            <person name="Horton D.L."/>
            <person name="Alikhan N.F."/>
            <person name="Baker D."/>
            <person name="Gharbi K."/>
            <person name="Hall N."/>
            <person name="Watson M."/>
            <person name="Adriaenssens E.M."/>
            <person name="Foster-Nyarko E."/>
            <person name="Jarju S."/>
            <person name="Secka A."/>
            <person name="Antonio M."/>
            <person name="Oren A."/>
            <person name="Chaudhuri R.R."/>
            <person name="La Ragione R."/>
            <person name="Hildebrand F."/>
            <person name="Pallen M.J."/>
        </authorList>
    </citation>
    <scope>NUCLEOTIDE SEQUENCE</scope>
    <source>
        <strain evidence="9">ChiBcec6-7307</strain>
    </source>
</reference>
<keyword evidence="6" id="KW-0472">Membrane</keyword>
<feature type="domain" description="Gram-positive cocci surface proteins LPxTG" evidence="8">
    <location>
        <begin position="214"/>
        <end position="249"/>
    </location>
</feature>
<keyword evidence="4" id="KW-0572">Peptidoglycan-anchor</keyword>
<dbReference type="NCBIfam" id="TIGR01167">
    <property type="entry name" value="LPXTG_anchor"/>
    <property type="match status" value="1"/>
</dbReference>
<feature type="compositionally biased region" description="Acidic residues" evidence="5">
    <location>
        <begin position="176"/>
        <end position="190"/>
    </location>
</feature>
<keyword evidence="6" id="KW-0812">Transmembrane</keyword>
<organism evidence="9 10">
    <name type="scientific">Candidatus Merdiplasma excrementigallinarum</name>
    <dbReference type="NCBI Taxonomy" id="2840864"/>
    <lineage>
        <taxon>Bacteria</taxon>
        <taxon>Bacillati</taxon>
        <taxon>Bacillota</taxon>
        <taxon>Clostridia</taxon>
        <taxon>Lachnospirales</taxon>
        <taxon>Lachnospiraceae</taxon>
        <taxon>Lachnospiraceae incertae sedis</taxon>
        <taxon>Candidatus Merdiplasma</taxon>
    </lineage>
</organism>
<feature type="region of interest" description="Disordered" evidence="5">
    <location>
        <begin position="175"/>
        <end position="221"/>
    </location>
</feature>